<evidence type="ECO:0000256" key="6">
    <source>
        <dbReference type="ARBA" id="ARBA00023242"/>
    </source>
</evidence>
<feature type="compositionally biased region" description="Low complexity" evidence="8">
    <location>
        <begin position="22"/>
        <end position="36"/>
    </location>
</feature>
<dbReference type="GO" id="GO:0005634">
    <property type="term" value="C:nucleus"/>
    <property type="evidence" value="ECO:0007669"/>
    <property type="project" value="UniProtKB-SubCell"/>
</dbReference>
<keyword evidence="11" id="KW-1185">Reference proteome</keyword>
<keyword evidence="2 7" id="KW-0479">Metal-binding</keyword>
<dbReference type="PANTHER" id="PTHR24215">
    <property type="entry name" value="RHO-GTPASE-ACTIVATING PROTEIN LRG1"/>
    <property type="match status" value="1"/>
</dbReference>
<dbReference type="GO" id="GO:0046872">
    <property type="term" value="F:metal ion binding"/>
    <property type="evidence" value="ECO:0007669"/>
    <property type="project" value="UniProtKB-KW"/>
</dbReference>
<dbReference type="InterPro" id="IPR001781">
    <property type="entry name" value="Znf_LIM"/>
</dbReference>
<keyword evidence="5 7" id="KW-0440">LIM domain</keyword>
<feature type="region of interest" description="Disordered" evidence="8">
    <location>
        <begin position="1"/>
        <end position="36"/>
    </location>
</feature>
<gene>
    <name evidence="10" type="ORF">MCOR_32697</name>
</gene>
<evidence type="ECO:0000256" key="1">
    <source>
        <dbReference type="ARBA" id="ARBA00004123"/>
    </source>
</evidence>
<dbReference type="GO" id="GO:0030036">
    <property type="term" value="P:actin cytoskeleton organization"/>
    <property type="evidence" value="ECO:0007669"/>
    <property type="project" value="TreeGrafter"/>
</dbReference>
<evidence type="ECO:0000256" key="2">
    <source>
        <dbReference type="ARBA" id="ARBA00022723"/>
    </source>
</evidence>
<dbReference type="Gene3D" id="2.10.110.10">
    <property type="entry name" value="Cysteine Rich Protein"/>
    <property type="match status" value="1"/>
</dbReference>
<dbReference type="Proteomes" id="UP000507470">
    <property type="component" value="Unassembled WGS sequence"/>
</dbReference>
<organism evidence="10 11">
    <name type="scientific">Mytilus coruscus</name>
    <name type="common">Sea mussel</name>
    <dbReference type="NCBI Taxonomy" id="42192"/>
    <lineage>
        <taxon>Eukaryota</taxon>
        <taxon>Metazoa</taxon>
        <taxon>Spiralia</taxon>
        <taxon>Lophotrochozoa</taxon>
        <taxon>Mollusca</taxon>
        <taxon>Bivalvia</taxon>
        <taxon>Autobranchia</taxon>
        <taxon>Pteriomorphia</taxon>
        <taxon>Mytilida</taxon>
        <taxon>Mytiloidea</taxon>
        <taxon>Mytilidae</taxon>
        <taxon>Mytilinae</taxon>
        <taxon>Mytilus</taxon>
    </lineage>
</organism>
<keyword evidence="6" id="KW-0539">Nucleus</keyword>
<dbReference type="PROSITE" id="PS00478">
    <property type="entry name" value="LIM_DOMAIN_1"/>
    <property type="match status" value="1"/>
</dbReference>
<sequence length="420" mass="47697">MAAWGASHEDVEHNVHDETASSEKSTVDTSSTDTHTILGRNRSLRNAVKELQRTFHMYKDTMEELIVKPVMILEEQTHNDISAAKGQLKESEEILTQAVILLKDGVKTMKEAMTKHSRKIDELCNYGECSNDVSCDILPTDCQTLTEVQKFTKYHDEIGRFYHKKSKVLLVDIGLLDKQRSQGQKTRAQFFKEGLNVLKTTSIFLFQGLFTPFLKFSEIQKPVKCYICNDMIQENRFMLGISMSYHSNCFRCCTCNKCLDGKPFTLFEDDVYCIDDFYRNFPLKSVFCGQGSKLLQRRKSRAVKSIKSLKGDDSGVINDIRPKSRTVKRSANYRYSASANGKPLNPILSNSPIKTIFMVGNRMPSSSFVMSSDDRPGTTSSQRIIGNVDSNCSHLLPICFKLLTGMAIILKLLTRHKFKH</sequence>
<evidence type="ECO:0000259" key="9">
    <source>
        <dbReference type="PROSITE" id="PS50023"/>
    </source>
</evidence>
<dbReference type="AlphaFoldDB" id="A0A6J8CPB8"/>
<accession>A0A6J8CPB8</accession>
<dbReference type="PANTHER" id="PTHR24215:SF35">
    <property type="entry name" value="MUSCLE LIM PROTEIN MLP84B"/>
    <property type="match status" value="1"/>
</dbReference>
<protein>
    <submittedName>
        <fullName evidence="10">AJUBA</fullName>
    </submittedName>
</protein>
<keyword evidence="3" id="KW-0677">Repeat</keyword>
<comment type="subcellular location">
    <subcellularLocation>
        <location evidence="1">Nucleus</location>
    </subcellularLocation>
</comment>
<dbReference type="EMBL" id="CACVKT020005880">
    <property type="protein sequence ID" value="CAC5398318.1"/>
    <property type="molecule type" value="Genomic_DNA"/>
</dbReference>
<reference evidence="10 11" key="1">
    <citation type="submission" date="2020-06" db="EMBL/GenBank/DDBJ databases">
        <authorList>
            <person name="Li R."/>
            <person name="Bekaert M."/>
        </authorList>
    </citation>
    <scope>NUCLEOTIDE SEQUENCE [LARGE SCALE GENOMIC DNA]</scope>
    <source>
        <strain evidence="11">wild</strain>
    </source>
</reference>
<proteinExistence type="predicted"/>
<dbReference type="GO" id="GO:0005737">
    <property type="term" value="C:cytoplasm"/>
    <property type="evidence" value="ECO:0007669"/>
    <property type="project" value="TreeGrafter"/>
</dbReference>
<dbReference type="SMART" id="SM00132">
    <property type="entry name" value="LIM"/>
    <property type="match status" value="1"/>
</dbReference>
<evidence type="ECO:0000256" key="5">
    <source>
        <dbReference type="ARBA" id="ARBA00023038"/>
    </source>
</evidence>
<dbReference type="OrthoDB" id="25414at2759"/>
<evidence type="ECO:0000256" key="8">
    <source>
        <dbReference type="SAM" id="MobiDB-lite"/>
    </source>
</evidence>
<evidence type="ECO:0000313" key="10">
    <source>
        <dbReference type="EMBL" id="CAC5398318.1"/>
    </source>
</evidence>
<name>A0A6J8CPB8_MYTCO</name>
<dbReference type="SUPFAM" id="SSF57716">
    <property type="entry name" value="Glucocorticoid receptor-like (DNA-binding domain)"/>
    <property type="match status" value="1"/>
</dbReference>
<feature type="compositionally biased region" description="Basic and acidic residues" evidence="8">
    <location>
        <begin position="7"/>
        <end position="21"/>
    </location>
</feature>
<keyword evidence="4 7" id="KW-0862">Zinc</keyword>
<evidence type="ECO:0000256" key="7">
    <source>
        <dbReference type="PROSITE-ProRule" id="PRU00125"/>
    </source>
</evidence>
<feature type="domain" description="LIM zinc-binding" evidence="9">
    <location>
        <begin position="223"/>
        <end position="283"/>
    </location>
</feature>
<evidence type="ECO:0000313" key="11">
    <source>
        <dbReference type="Proteomes" id="UP000507470"/>
    </source>
</evidence>
<evidence type="ECO:0000256" key="4">
    <source>
        <dbReference type="ARBA" id="ARBA00022833"/>
    </source>
</evidence>
<evidence type="ECO:0000256" key="3">
    <source>
        <dbReference type="ARBA" id="ARBA00022737"/>
    </source>
</evidence>
<dbReference type="PROSITE" id="PS50023">
    <property type="entry name" value="LIM_DOMAIN_2"/>
    <property type="match status" value="1"/>
</dbReference>
<dbReference type="Pfam" id="PF00412">
    <property type="entry name" value="LIM"/>
    <property type="match status" value="1"/>
</dbReference>